<comment type="caution">
    <text evidence="1">The sequence shown here is derived from an EMBL/GenBank/DDBJ whole genome shotgun (WGS) entry which is preliminary data.</text>
</comment>
<evidence type="ECO:0000313" key="1">
    <source>
        <dbReference type="EMBL" id="KRN20633.1"/>
    </source>
</evidence>
<dbReference type="STRING" id="1423804.FD14_GL001420"/>
<gene>
    <name evidence="1" type="ORF">FD14_GL001420</name>
</gene>
<reference evidence="1 2" key="1">
    <citation type="journal article" date="2015" name="Genome Announc.">
        <title>Expanding the biotechnology potential of lactobacilli through comparative genomics of 213 strains and associated genera.</title>
        <authorList>
            <person name="Sun Z."/>
            <person name="Harris H.M."/>
            <person name="McCann A."/>
            <person name="Guo C."/>
            <person name="Argimon S."/>
            <person name="Zhang W."/>
            <person name="Yang X."/>
            <person name="Jeffery I.B."/>
            <person name="Cooney J.C."/>
            <person name="Kagawa T.F."/>
            <person name="Liu W."/>
            <person name="Song Y."/>
            <person name="Salvetti E."/>
            <person name="Wrobel A."/>
            <person name="Rasinkangas P."/>
            <person name="Parkhill J."/>
            <person name="Rea M.C."/>
            <person name="O'Sullivan O."/>
            <person name="Ritari J."/>
            <person name="Douillard F.P."/>
            <person name="Paul Ross R."/>
            <person name="Yang R."/>
            <person name="Briner A.E."/>
            <person name="Felis G.E."/>
            <person name="de Vos W.M."/>
            <person name="Barrangou R."/>
            <person name="Klaenhammer T.R."/>
            <person name="Caufield P.W."/>
            <person name="Cui Y."/>
            <person name="Zhang H."/>
            <person name="O'Toole P.W."/>
        </authorList>
    </citation>
    <scope>NUCLEOTIDE SEQUENCE [LARGE SCALE GENOMIC DNA]</scope>
    <source>
        <strain evidence="1 2">DSM 23365</strain>
    </source>
</reference>
<protein>
    <submittedName>
        <fullName evidence="1">Uncharacterized protein</fullName>
    </submittedName>
</protein>
<dbReference type="Proteomes" id="UP000051442">
    <property type="component" value="Unassembled WGS sequence"/>
</dbReference>
<name>A0A0R2EW92_9LACO</name>
<accession>A0A0R2EW92</accession>
<organism evidence="1 2">
    <name type="scientific">Secundilactobacillus similis DSM 23365 = JCM 2765</name>
    <dbReference type="NCBI Taxonomy" id="1423804"/>
    <lineage>
        <taxon>Bacteria</taxon>
        <taxon>Bacillati</taxon>
        <taxon>Bacillota</taxon>
        <taxon>Bacilli</taxon>
        <taxon>Lactobacillales</taxon>
        <taxon>Lactobacillaceae</taxon>
        <taxon>Secundilactobacillus</taxon>
    </lineage>
</organism>
<proteinExistence type="predicted"/>
<keyword evidence="2" id="KW-1185">Reference proteome</keyword>
<dbReference type="EMBL" id="AYZM01000131">
    <property type="protein sequence ID" value="KRN20633.1"/>
    <property type="molecule type" value="Genomic_DNA"/>
</dbReference>
<dbReference type="RefSeq" id="WP_057152102.1">
    <property type="nucleotide sequence ID" value="NZ_AYZM01000131.1"/>
</dbReference>
<dbReference type="AlphaFoldDB" id="A0A0R2EW92"/>
<dbReference type="OrthoDB" id="2326663at2"/>
<sequence>MTDFNARVFKDEMTKHNYVNSQAVQVWTTEAARHKHFVNTLNASFEVHPNPVTLDQLAKEDKARSDCVEIALKTAEAEKNQGWGYLEMGQEYVNNLVMKYQGDLSQCTEIERKTIDYIESLDARRKQLVEVTKQIPTRKDGKQ</sequence>
<evidence type="ECO:0000313" key="2">
    <source>
        <dbReference type="Proteomes" id="UP000051442"/>
    </source>
</evidence>
<dbReference type="PATRIC" id="fig|1423804.4.peg.1536"/>